<keyword evidence="3" id="KW-1185">Reference proteome</keyword>
<dbReference type="Proteomes" id="UP001482455">
    <property type="component" value="Unassembled WGS sequence"/>
</dbReference>
<evidence type="ECO:0000313" key="3">
    <source>
        <dbReference type="Proteomes" id="UP001482455"/>
    </source>
</evidence>
<accession>A0AAW3ANY0</accession>
<protein>
    <submittedName>
        <fullName evidence="2">Uncharacterized protein</fullName>
    </submittedName>
</protein>
<dbReference type="EMBL" id="JBAMZL010000018">
    <property type="protein sequence ID" value="KAL0509855.1"/>
    <property type="molecule type" value="Genomic_DNA"/>
</dbReference>
<gene>
    <name evidence="2" type="ORF">Q4I30_002646</name>
</gene>
<feature type="compositionally biased region" description="Low complexity" evidence="1">
    <location>
        <begin position="154"/>
        <end position="164"/>
    </location>
</feature>
<reference evidence="2 3" key="1">
    <citation type="submission" date="2024-02" db="EMBL/GenBank/DDBJ databases">
        <title>FIRST GENOME SEQUENCES OF Leishmania (Viannia) shawi, Leishmania (Viannia) lindenbergi AND Leishmania (Viannia) utingensis.</title>
        <authorList>
            <person name="Resadore F."/>
            <person name="Custodio M.G.F."/>
            <person name="Boite M.C."/>
            <person name="Cupolillo E."/>
            <person name="Ferreira G.E.M."/>
        </authorList>
    </citation>
    <scope>NUCLEOTIDE SEQUENCE [LARGE SCALE GENOMIC DNA]</scope>
    <source>
        <strain evidence="2 3">ITUB/BR/1977/M4964</strain>
    </source>
</reference>
<feature type="region of interest" description="Disordered" evidence="1">
    <location>
        <begin position="141"/>
        <end position="169"/>
    </location>
</feature>
<organism evidence="2 3">
    <name type="scientific">Leishmania utingensis</name>
    <dbReference type="NCBI Taxonomy" id="653362"/>
    <lineage>
        <taxon>Eukaryota</taxon>
        <taxon>Discoba</taxon>
        <taxon>Euglenozoa</taxon>
        <taxon>Kinetoplastea</taxon>
        <taxon>Metakinetoplastina</taxon>
        <taxon>Trypanosomatida</taxon>
        <taxon>Trypanosomatidae</taxon>
        <taxon>Leishmaniinae</taxon>
        <taxon>Leishmania</taxon>
    </lineage>
</organism>
<proteinExistence type="predicted"/>
<comment type="caution">
    <text evidence="2">The sequence shown here is derived from an EMBL/GenBank/DDBJ whole genome shotgun (WGS) entry which is preliminary data.</text>
</comment>
<name>A0AAW3ANY0_9TRYP</name>
<dbReference type="AlphaFoldDB" id="A0AAW3ANY0"/>
<evidence type="ECO:0000256" key="1">
    <source>
        <dbReference type="SAM" id="MobiDB-lite"/>
    </source>
</evidence>
<evidence type="ECO:0000313" key="2">
    <source>
        <dbReference type="EMBL" id="KAL0509855.1"/>
    </source>
</evidence>
<sequence>MHTYKCTISIANIIANCRKEVYTKKEKMSDYAAAAEKVEAILTSANAETASTEDNASMEIQEDNANTETLPVKTPLIESAGKKWPQRDSLLSEEVGTATASEMKEEQSFLVTPKLANIPAEDSTETPNAAPVSVPGELSAMEESMSGAVLTGESPQTDTTSPSTPRKPQKAAFNVDAKPFSPVSLSDPTLQATLVGETNGVSIKIGQWSPQPFVPISHISPAVPVNVAHVPYAAPAHAPAPAVKKEITTGKDSLSAFAKPWSPHPEVTVTPIVIPESEVIIHPGSWSATIVDGKEVIAPSPMVMRKSSTNLFAHSFFIHPKGLKTVELELFNYACARCTVRTLYGRLSSRQPDVTMRNVSVDVPPLCVAHLIEQITKVKVTALHLNESEGAHYDIWLDKPNMSTHLVELISGNLWATPMHHGYAVMGKNEEGKRYLRSYVERLRDSKPAGSNVYDTALVEVKEH</sequence>